<comment type="caution">
    <text evidence="1">The sequence shown here is derived from an EMBL/GenBank/DDBJ whole genome shotgun (WGS) entry which is preliminary data.</text>
</comment>
<sequence>MCNRTHPQSTARHDCILRYLARTPREKEWHVREELHYRTSQGTKIPDLVLSRNGHCMVLDVQVVGTRIDLSEAHEARRRKYLIPDMLMHITSATGARSDPMVSSIIMTYRGTWATESARILLDLGLDG</sequence>
<dbReference type="EMBL" id="JABSTU010000005">
    <property type="protein sequence ID" value="KAH8031290.1"/>
    <property type="molecule type" value="Genomic_DNA"/>
</dbReference>
<protein>
    <submittedName>
        <fullName evidence="1">Uncharacterized protein</fullName>
    </submittedName>
</protein>
<dbReference type="Proteomes" id="UP000821866">
    <property type="component" value="Chromosome 3"/>
</dbReference>
<gene>
    <name evidence="1" type="ORF">HPB51_015225</name>
</gene>
<evidence type="ECO:0000313" key="1">
    <source>
        <dbReference type="EMBL" id="KAH8031290.1"/>
    </source>
</evidence>
<dbReference type="AlphaFoldDB" id="A0A9J6EAD0"/>
<accession>A0A9J6EAD0</accession>
<reference evidence="1" key="2">
    <citation type="submission" date="2021-09" db="EMBL/GenBank/DDBJ databases">
        <authorList>
            <person name="Jia N."/>
            <person name="Wang J."/>
            <person name="Shi W."/>
            <person name="Du L."/>
            <person name="Sun Y."/>
            <person name="Zhan W."/>
            <person name="Jiang J."/>
            <person name="Wang Q."/>
            <person name="Zhang B."/>
            <person name="Ji P."/>
            <person name="Sakyi L.B."/>
            <person name="Cui X."/>
            <person name="Yuan T."/>
            <person name="Jiang B."/>
            <person name="Yang W."/>
            <person name="Lam T.T.-Y."/>
            <person name="Chang Q."/>
            <person name="Ding S."/>
            <person name="Wang X."/>
            <person name="Zhu J."/>
            <person name="Ruan X."/>
            <person name="Zhao L."/>
            <person name="Wei J."/>
            <person name="Que T."/>
            <person name="Du C."/>
            <person name="Cheng J."/>
            <person name="Dai P."/>
            <person name="Han X."/>
            <person name="Huang E."/>
            <person name="Gao Y."/>
            <person name="Liu J."/>
            <person name="Shao H."/>
            <person name="Ye R."/>
            <person name="Li L."/>
            <person name="Wei W."/>
            <person name="Wang X."/>
            <person name="Wang C."/>
            <person name="Huo Q."/>
            <person name="Li W."/>
            <person name="Guo W."/>
            <person name="Chen H."/>
            <person name="Chen S."/>
            <person name="Zhou L."/>
            <person name="Zhou L."/>
            <person name="Ni X."/>
            <person name="Tian J."/>
            <person name="Zhou Y."/>
            <person name="Sheng Y."/>
            <person name="Liu T."/>
            <person name="Pan Y."/>
            <person name="Xia L."/>
            <person name="Li J."/>
            <person name="Zhao F."/>
            <person name="Cao W."/>
        </authorList>
    </citation>
    <scope>NUCLEOTIDE SEQUENCE</scope>
    <source>
        <strain evidence="1">Rmic-2018</strain>
        <tissue evidence="1">Larvae</tissue>
    </source>
</reference>
<reference evidence="1" key="1">
    <citation type="journal article" date="2020" name="Cell">
        <title>Large-Scale Comparative Analyses of Tick Genomes Elucidate Their Genetic Diversity and Vector Capacities.</title>
        <authorList>
            <consortium name="Tick Genome and Microbiome Consortium (TIGMIC)"/>
            <person name="Jia N."/>
            <person name="Wang J."/>
            <person name="Shi W."/>
            <person name="Du L."/>
            <person name="Sun Y."/>
            <person name="Zhan W."/>
            <person name="Jiang J.F."/>
            <person name="Wang Q."/>
            <person name="Zhang B."/>
            <person name="Ji P."/>
            <person name="Bell-Sakyi L."/>
            <person name="Cui X.M."/>
            <person name="Yuan T.T."/>
            <person name="Jiang B.G."/>
            <person name="Yang W.F."/>
            <person name="Lam T.T."/>
            <person name="Chang Q.C."/>
            <person name="Ding S.J."/>
            <person name="Wang X.J."/>
            <person name="Zhu J.G."/>
            <person name="Ruan X.D."/>
            <person name="Zhao L."/>
            <person name="Wei J.T."/>
            <person name="Ye R.Z."/>
            <person name="Que T.C."/>
            <person name="Du C.H."/>
            <person name="Zhou Y.H."/>
            <person name="Cheng J.X."/>
            <person name="Dai P.F."/>
            <person name="Guo W.B."/>
            <person name="Han X.H."/>
            <person name="Huang E.J."/>
            <person name="Li L.F."/>
            <person name="Wei W."/>
            <person name="Gao Y.C."/>
            <person name="Liu J.Z."/>
            <person name="Shao H.Z."/>
            <person name="Wang X."/>
            <person name="Wang C.C."/>
            <person name="Yang T.C."/>
            <person name="Huo Q.B."/>
            <person name="Li W."/>
            <person name="Chen H.Y."/>
            <person name="Chen S.E."/>
            <person name="Zhou L.G."/>
            <person name="Ni X.B."/>
            <person name="Tian J.H."/>
            <person name="Sheng Y."/>
            <person name="Liu T."/>
            <person name="Pan Y.S."/>
            <person name="Xia L.Y."/>
            <person name="Li J."/>
            <person name="Zhao F."/>
            <person name="Cao W.C."/>
        </authorList>
    </citation>
    <scope>NUCLEOTIDE SEQUENCE</scope>
    <source>
        <strain evidence="1">Rmic-2018</strain>
    </source>
</reference>
<evidence type="ECO:0000313" key="2">
    <source>
        <dbReference type="Proteomes" id="UP000821866"/>
    </source>
</evidence>
<name>A0A9J6EAD0_RHIMP</name>
<keyword evidence="2" id="KW-1185">Reference proteome</keyword>
<organism evidence="1 2">
    <name type="scientific">Rhipicephalus microplus</name>
    <name type="common">Cattle tick</name>
    <name type="synonym">Boophilus microplus</name>
    <dbReference type="NCBI Taxonomy" id="6941"/>
    <lineage>
        <taxon>Eukaryota</taxon>
        <taxon>Metazoa</taxon>
        <taxon>Ecdysozoa</taxon>
        <taxon>Arthropoda</taxon>
        <taxon>Chelicerata</taxon>
        <taxon>Arachnida</taxon>
        <taxon>Acari</taxon>
        <taxon>Parasitiformes</taxon>
        <taxon>Ixodida</taxon>
        <taxon>Ixodoidea</taxon>
        <taxon>Ixodidae</taxon>
        <taxon>Rhipicephalinae</taxon>
        <taxon>Rhipicephalus</taxon>
        <taxon>Boophilus</taxon>
    </lineage>
</organism>
<proteinExistence type="predicted"/>